<dbReference type="GO" id="GO:0016887">
    <property type="term" value="F:ATP hydrolysis activity"/>
    <property type="evidence" value="ECO:0007669"/>
    <property type="project" value="InterPro"/>
</dbReference>
<dbReference type="OrthoDB" id="9803641at2"/>
<dbReference type="Pfam" id="PF07724">
    <property type="entry name" value="AAA_2"/>
    <property type="match status" value="1"/>
</dbReference>
<dbReference type="RefSeq" id="WP_126979943.1">
    <property type="nucleotide sequence ID" value="NZ_PQSP01000004.1"/>
</dbReference>
<dbReference type="PANTHER" id="PTHR11638">
    <property type="entry name" value="ATP-DEPENDENT CLP PROTEASE"/>
    <property type="match status" value="1"/>
</dbReference>
<dbReference type="PROSITE" id="PS51903">
    <property type="entry name" value="CLP_R"/>
    <property type="match status" value="1"/>
</dbReference>
<dbReference type="PANTHER" id="PTHR11638:SF182">
    <property type="entry name" value="CLP ATPASE"/>
    <property type="match status" value="1"/>
</dbReference>
<dbReference type="PRINTS" id="PR00300">
    <property type="entry name" value="CLPPROTEASEA"/>
</dbReference>
<dbReference type="Pfam" id="PF02861">
    <property type="entry name" value="Clp_N"/>
    <property type="match status" value="1"/>
</dbReference>
<dbReference type="InterPro" id="IPR036628">
    <property type="entry name" value="Clp_N_dom_sf"/>
</dbReference>
<dbReference type="InterPro" id="IPR027417">
    <property type="entry name" value="P-loop_NTPase"/>
</dbReference>
<dbReference type="InterPro" id="IPR018368">
    <property type="entry name" value="ClpA/B_CS1"/>
</dbReference>
<dbReference type="InterPro" id="IPR003593">
    <property type="entry name" value="AAA+_ATPase"/>
</dbReference>
<dbReference type="CDD" id="cd19499">
    <property type="entry name" value="RecA-like_ClpB_Hsp104-like"/>
    <property type="match status" value="1"/>
</dbReference>
<sequence length="927" mass="102168">MIRVDLEALFNHLNAESRLALEQASSLCISQQGGEVTVAHWLFTLLDNPVGDFRMLLKYAGIDTDEVRQALASAFVNQRENINQYPSFSPLLIEMIQEAWTLGSMELGHQQIRSGVLVLATLLNSARYLPLAAIQIFEPINREALRKDFNKLFAETSEQPAQENKTSDSKNNVVSEAESALKKFGHDFTEQARQGRIDPVLCRDVEIDQMIDILTRRRKNNPIVVGDAGVGKSALVEGLALRIVEDRVPKLLQGVALWGLDLGALQAGAAVKGEFEKRLKAVIDEVKNSPRPMILFIDEAHTLIGAGNAAGGSDAANLLKPALARGELRTIAATTWSEYKKYFEKDPALSRRFQLVKVNEPTLEQAVHIMRGLRNTYEQAHHVYISDDAILAAVDMSARFLSGRQLPDKAIDVLDTASARVATALAEPPRRLSAFEHEEQQIRSEFDLLERDRKMGRKVDASRLDYLSAALVKVHEKKIHLEQAWQKQKSLVEDILALRAQITENEAAAKQPDETAQQTASAQAAEHNAEPAAEPAVAAPTDTDPTADTNTHTDTPAAADATSPAPQATAEEANQDLAAKVEELAQLQQRDALVHADVGKEQIAQVIADWTGIPATTISHDRMERLKRMPAILAERVKGQDVAIDHIHRHLLTSTADLRRPGTPLGVFLLVGPSGVGKTEAARVIADEFFGGLQFLTSINMSEYQEKHTVSRLLGSPPGYVGYGEGGILTEAIRQKPYSVVLLDEVEKAHPEVLNIFYQAFDKGEIADGEGRLIDCKNILFFLTSNIGFDSVDDGLQTPDQTELRKKLMQFFKPALLARMQVVPFNHLDEDVLAQIVDMRLTAISKQVFNRYKANLEVLAAAKDELKSRCIRHENGARMLDASIDGELLPPLSMSILQQLATGETFTKATLGWDGQNFTAIIENSVL</sequence>
<evidence type="ECO:0000259" key="9">
    <source>
        <dbReference type="PROSITE" id="PS51903"/>
    </source>
</evidence>
<dbReference type="GO" id="GO:0034605">
    <property type="term" value="P:cellular response to heat"/>
    <property type="evidence" value="ECO:0007669"/>
    <property type="project" value="TreeGrafter"/>
</dbReference>
<evidence type="ECO:0000256" key="4">
    <source>
        <dbReference type="ARBA" id="ARBA00022840"/>
    </source>
</evidence>
<dbReference type="InterPro" id="IPR050130">
    <property type="entry name" value="ClpA_ClpB"/>
</dbReference>
<gene>
    <name evidence="10" type="primary">clpB_1</name>
    <name evidence="10" type="ORF">CUZ56_01728</name>
</gene>
<evidence type="ECO:0000313" key="10">
    <source>
        <dbReference type="EMBL" id="RUS66449.1"/>
    </source>
</evidence>
<dbReference type="AlphaFoldDB" id="A0A433SCJ6"/>
<dbReference type="Gene3D" id="1.10.8.60">
    <property type="match status" value="1"/>
</dbReference>
<dbReference type="SMART" id="SM01086">
    <property type="entry name" value="ClpB_D2-small"/>
    <property type="match status" value="1"/>
</dbReference>
<dbReference type="GO" id="GO:0005737">
    <property type="term" value="C:cytoplasm"/>
    <property type="evidence" value="ECO:0007669"/>
    <property type="project" value="TreeGrafter"/>
</dbReference>
<comment type="function">
    <text evidence="6">Part of a stress-induced multi-chaperone system, it is involved in the recovery of the cell from heat-induced damage, in cooperation with DnaK, DnaJ and GrpE. Acts before DnaK, in the processing of protein aggregates. Protein binding stimulates the ATPase activity; ATP hydrolysis unfolds the denatured protein aggregates, which probably helps expose new hydrophobic binding sites on the surface of ClpB-bound aggregates, contributing to the solubilization and refolding of denatured protein aggregates by DnaK.</text>
</comment>
<dbReference type="Proteomes" id="UP000286947">
    <property type="component" value="Unassembled WGS sequence"/>
</dbReference>
<name>A0A433SCJ6_9BURK</name>
<dbReference type="NCBIfam" id="TIGR03345">
    <property type="entry name" value="VI_ClpV1"/>
    <property type="match status" value="1"/>
</dbReference>
<evidence type="ECO:0000256" key="6">
    <source>
        <dbReference type="ARBA" id="ARBA00025613"/>
    </source>
</evidence>
<comment type="caution">
    <text evidence="10">The sequence shown here is derived from an EMBL/GenBank/DDBJ whole genome shotgun (WGS) entry which is preliminary data.</text>
</comment>
<dbReference type="CDD" id="cd00009">
    <property type="entry name" value="AAA"/>
    <property type="match status" value="1"/>
</dbReference>
<dbReference type="Pfam" id="PF10431">
    <property type="entry name" value="ClpB_D2-small"/>
    <property type="match status" value="1"/>
</dbReference>
<evidence type="ECO:0000256" key="5">
    <source>
        <dbReference type="ARBA" id="ARBA00023186"/>
    </source>
</evidence>
<dbReference type="SUPFAM" id="SSF81923">
    <property type="entry name" value="Double Clp-N motif"/>
    <property type="match status" value="1"/>
</dbReference>
<keyword evidence="5" id="KW-0143">Chaperone</keyword>
<dbReference type="InterPro" id="IPR041546">
    <property type="entry name" value="ClpA/ClpB_AAA_lid"/>
</dbReference>
<organism evidence="10 11">
    <name type="scientific">Saezia sanguinis</name>
    <dbReference type="NCBI Taxonomy" id="1965230"/>
    <lineage>
        <taxon>Bacteria</taxon>
        <taxon>Pseudomonadati</taxon>
        <taxon>Pseudomonadota</taxon>
        <taxon>Betaproteobacteria</taxon>
        <taxon>Burkholderiales</taxon>
        <taxon>Saeziaceae</taxon>
        <taxon>Saezia</taxon>
    </lineage>
</organism>
<dbReference type="InterPro" id="IPR017729">
    <property type="entry name" value="ATPase_T6SS_ClpV1"/>
</dbReference>
<keyword evidence="2 7" id="KW-0677">Repeat</keyword>
<dbReference type="InterPro" id="IPR001270">
    <property type="entry name" value="ClpA/B"/>
</dbReference>
<dbReference type="Pfam" id="PF17871">
    <property type="entry name" value="AAA_lid_9"/>
    <property type="match status" value="1"/>
</dbReference>
<protein>
    <submittedName>
        <fullName evidence="10">Chaperone protein ClpB</fullName>
    </submittedName>
</protein>
<evidence type="ECO:0000256" key="3">
    <source>
        <dbReference type="ARBA" id="ARBA00022741"/>
    </source>
</evidence>
<dbReference type="InterPro" id="IPR019489">
    <property type="entry name" value="Clp_ATPase_C"/>
</dbReference>
<feature type="compositionally biased region" description="Low complexity" evidence="8">
    <location>
        <begin position="515"/>
        <end position="570"/>
    </location>
</feature>
<evidence type="ECO:0000256" key="8">
    <source>
        <dbReference type="SAM" id="MobiDB-lite"/>
    </source>
</evidence>
<dbReference type="FunFam" id="3.40.50.300:FF:000010">
    <property type="entry name" value="Chaperone clpB 1, putative"/>
    <property type="match status" value="1"/>
</dbReference>
<keyword evidence="3" id="KW-0547">Nucleotide-binding</keyword>
<keyword evidence="4" id="KW-0067">ATP-binding</keyword>
<dbReference type="SUPFAM" id="SSF52540">
    <property type="entry name" value="P-loop containing nucleoside triphosphate hydrolases"/>
    <property type="match status" value="2"/>
</dbReference>
<dbReference type="EMBL" id="PQSP01000004">
    <property type="protein sequence ID" value="RUS66449.1"/>
    <property type="molecule type" value="Genomic_DNA"/>
</dbReference>
<dbReference type="Gene3D" id="1.10.1780.10">
    <property type="entry name" value="Clp, N-terminal domain"/>
    <property type="match status" value="1"/>
</dbReference>
<evidence type="ECO:0000256" key="7">
    <source>
        <dbReference type="PROSITE-ProRule" id="PRU01251"/>
    </source>
</evidence>
<evidence type="ECO:0000256" key="1">
    <source>
        <dbReference type="ARBA" id="ARBA00008675"/>
    </source>
</evidence>
<reference evidence="10 11" key="1">
    <citation type="submission" date="2018-01" db="EMBL/GenBank/DDBJ databases">
        <title>Saezia sanguinis gen. nov., sp. nov., in the order Burkholderiales isolated from human blood.</title>
        <authorList>
            <person name="Medina-Pascual M.J."/>
            <person name="Valdezate S."/>
            <person name="Monzon S."/>
            <person name="Cuesta I."/>
            <person name="Carrasco G."/>
            <person name="Villalon P."/>
            <person name="Saez-Nieto J.A."/>
        </authorList>
    </citation>
    <scope>NUCLEOTIDE SEQUENCE [LARGE SCALE GENOMIC DNA]</scope>
    <source>
        <strain evidence="10 11">CNM695-12</strain>
    </source>
</reference>
<dbReference type="GO" id="GO:0005524">
    <property type="term" value="F:ATP binding"/>
    <property type="evidence" value="ECO:0007669"/>
    <property type="project" value="UniProtKB-KW"/>
</dbReference>
<dbReference type="Pfam" id="PF00004">
    <property type="entry name" value="AAA"/>
    <property type="match status" value="1"/>
</dbReference>
<feature type="region of interest" description="Disordered" evidence="8">
    <location>
        <begin position="506"/>
        <end position="572"/>
    </location>
</feature>
<dbReference type="InterPro" id="IPR004176">
    <property type="entry name" value="Clp_R_N"/>
</dbReference>
<proteinExistence type="inferred from homology"/>
<evidence type="ECO:0000313" key="11">
    <source>
        <dbReference type="Proteomes" id="UP000286947"/>
    </source>
</evidence>
<accession>A0A433SCJ6</accession>
<keyword evidence="11" id="KW-1185">Reference proteome</keyword>
<dbReference type="Gene3D" id="3.40.50.300">
    <property type="entry name" value="P-loop containing nucleotide triphosphate hydrolases"/>
    <property type="match status" value="3"/>
</dbReference>
<feature type="domain" description="Clp R" evidence="9">
    <location>
        <begin position="10"/>
        <end position="155"/>
    </location>
</feature>
<dbReference type="InterPro" id="IPR003959">
    <property type="entry name" value="ATPase_AAA_core"/>
</dbReference>
<dbReference type="SMART" id="SM00382">
    <property type="entry name" value="AAA"/>
    <property type="match status" value="2"/>
</dbReference>
<dbReference type="PROSITE" id="PS00870">
    <property type="entry name" value="CLPAB_1"/>
    <property type="match status" value="1"/>
</dbReference>
<evidence type="ECO:0000256" key="2">
    <source>
        <dbReference type="ARBA" id="ARBA00022737"/>
    </source>
</evidence>
<comment type="similarity">
    <text evidence="1">Belongs to the ClpA/ClpB family.</text>
</comment>